<dbReference type="VEuPathDB" id="FungiDB:SPSK_04566"/>
<dbReference type="Proteomes" id="UP000033710">
    <property type="component" value="Unassembled WGS sequence"/>
</dbReference>
<organism evidence="1 2">
    <name type="scientific">Sporothrix schenckii 1099-18</name>
    <dbReference type="NCBI Taxonomy" id="1397361"/>
    <lineage>
        <taxon>Eukaryota</taxon>
        <taxon>Fungi</taxon>
        <taxon>Dikarya</taxon>
        <taxon>Ascomycota</taxon>
        <taxon>Pezizomycotina</taxon>
        <taxon>Sordariomycetes</taxon>
        <taxon>Sordariomycetidae</taxon>
        <taxon>Ophiostomatales</taxon>
        <taxon>Ophiostomataceae</taxon>
        <taxon>Sporothrix</taxon>
    </lineage>
</organism>
<name>A0A0F2M424_SPOSC</name>
<dbReference type="GO" id="GO:0046578">
    <property type="term" value="P:regulation of Ras protein signal transduction"/>
    <property type="evidence" value="ECO:0007669"/>
    <property type="project" value="TreeGrafter"/>
</dbReference>
<dbReference type="KEGG" id="ssck:SPSK_04566"/>
<dbReference type="EMBL" id="AXCR01000010">
    <property type="protein sequence ID" value="KJR83535.1"/>
    <property type="molecule type" value="Genomic_DNA"/>
</dbReference>
<dbReference type="GO" id="GO:0030414">
    <property type="term" value="F:peptidase inhibitor activity"/>
    <property type="evidence" value="ECO:0007669"/>
    <property type="project" value="TreeGrafter"/>
</dbReference>
<dbReference type="SUPFAM" id="SSF49777">
    <property type="entry name" value="PEBP-like"/>
    <property type="match status" value="1"/>
</dbReference>
<dbReference type="PANTHER" id="PTHR11362">
    <property type="entry name" value="PHOSPHATIDYLETHANOLAMINE-BINDING PROTEIN"/>
    <property type="match status" value="1"/>
</dbReference>
<dbReference type="GeneID" id="27666646"/>
<reference evidence="1 2" key="2">
    <citation type="journal article" date="2015" name="Eukaryot. Cell">
        <title>Asexual propagation of a virulent clone complex in a human and feline outbreak of sporotrichosis.</title>
        <authorList>
            <person name="Teixeira Mde M."/>
            <person name="Rodrigues A.M."/>
            <person name="Tsui C.K."/>
            <person name="de Almeida L.G."/>
            <person name="Van Diepeningen A.D."/>
            <person name="van den Ende B.G."/>
            <person name="Fernandes G.F."/>
            <person name="Kano R."/>
            <person name="Hamelin R.C."/>
            <person name="Lopes-Bezerra L.M."/>
            <person name="Vasconcelos A.T."/>
            <person name="de Hoog S."/>
            <person name="de Camargo Z.P."/>
            <person name="Felipe M.S."/>
        </authorList>
    </citation>
    <scope>NUCLEOTIDE SEQUENCE [LARGE SCALE GENOMIC DNA]</scope>
    <source>
        <strain evidence="1 2">1099-18</strain>
    </source>
</reference>
<dbReference type="PANTHER" id="PTHR11362:SF78">
    <property type="entry name" value="PROTEASE INHIBITOR"/>
    <property type="match status" value="1"/>
</dbReference>
<gene>
    <name evidence="1" type="ORF">SPSK_04566</name>
</gene>
<comment type="caution">
    <text evidence="1">The sequence shown here is derived from an EMBL/GenBank/DDBJ whole genome shotgun (WGS) entry which is preliminary data.</text>
</comment>
<dbReference type="GO" id="GO:0005543">
    <property type="term" value="F:phospholipid binding"/>
    <property type="evidence" value="ECO:0007669"/>
    <property type="project" value="TreeGrafter"/>
</dbReference>
<accession>A0A0F2M424</accession>
<dbReference type="Pfam" id="PF01161">
    <property type="entry name" value="PBP"/>
    <property type="match status" value="1"/>
</dbReference>
<dbReference type="RefSeq" id="XP_016586211.1">
    <property type="nucleotide sequence ID" value="XM_016731369.1"/>
</dbReference>
<dbReference type="OrthoDB" id="2506647at2759"/>
<dbReference type="InterPro" id="IPR035810">
    <property type="entry name" value="PEBP_euk"/>
</dbReference>
<dbReference type="GO" id="GO:0030162">
    <property type="term" value="P:regulation of proteolysis"/>
    <property type="evidence" value="ECO:0007669"/>
    <property type="project" value="TreeGrafter"/>
</dbReference>
<dbReference type="InterPro" id="IPR036610">
    <property type="entry name" value="PEBP-like_sf"/>
</dbReference>
<proteinExistence type="predicted"/>
<sequence length="210" mass="21867">MADRFSQAVKTAFAAFEKKGKDNSTGSSATLRLTFGSQADGAAPVVVDATNAGTHVTPVQATPEPALALAAAAAATSAPDTKYLAISLDPDAPFPSFPFLGPILHGVQADLTIDNTTGDAAWRPLTSSTPPTLHYIKPGPPSPSAAHRYIFLLYKQPEGLDDAAIRAKMGWAAKGPALTRSGRMRFVVGDLETKLGLGAVVGINYFESSQ</sequence>
<dbReference type="AlphaFoldDB" id="A0A0F2M424"/>
<evidence type="ECO:0008006" key="3">
    <source>
        <dbReference type="Google" id="ProtNLM"/>
    </source>
</evidence>
<evidence type="ECO:0000313" key="2">
    <source>
        <dbReference type="Proteomes" id="UP000033710"/>
    </source>
</evidence>
<dbReference type="CDD" id="cd00866">
    <property type="entry name" value="PEBP_euk"/>
    <property type="match status" value="1"/>
</dbReference>
<protein>
    <recommendedName>
        <fullName evidence="3">Phosphatidylethanolamine-binding protein</fullName>
    </recommendedName>
</protein>
<reference evidence="1 2" key="1">
    <citation type="journal article" date="2014" name="BMC Genomics">
        <title>Comparative genomics of the major fungal agents of human and animal Sporotrichosis: Sporothrix schenckii and Sporothrix brasiliensis.</title>
        <authorList>
            <person name="Teixeira M.M."/>
            <person name="de Almeida L.G."/>
            <person name="Kubitschek-Barreira P."/>
            <person name="Alves F.L."/>
            <person name="Kioshima E.S."/>
            <person name="Abadio A.K."/>
            <person name="Fernandes L."/>
            <person name="Derengowski L.S."/>
            <person name="Ferreira K.S."/>
            <person name="Souza R.C."/>
            <person name="Ruiz J.C."/>
            <person name="de Andrade N.C."/>
            <person name="Paes H.C."/>
            <person name="Nicola A.M."/>
            <person name="Albuquerque P."/>
            <person name="Gerber A.L."/>
            <person name="Martins V.P."/>
            <person name="Peconick L.D."/>
            <person name="Neto A.V."/>
            <person name="Chaucanez C.B."/>
            <person name="Silva P.A."/>
            <person name="Cunha O.L."/>
            <person name="de Oliveira F.F."/>
            <person name="dos Santos T.C."/>
            <person name="Barros A.L."/>
            <person name="Soares M.A."/>
            <person name="de Oliveira L.M."/>
            <person name="Marini M.M."/>
            <person name="Villalobos-Duno H."/>
            <person name="Cunha M.M."/>
            <person name="de Hoog S."/>
            <person name="da Silveira J.F."/>
            <person name="Henrissat B."/>
            <person name="Nino-Vega G.A."/>
            <person name="Cisalpino P.S."/>
            <person name="Mora-Montes H.M."/>
            <person name="Almeida S.R."/>
            <person name="Stajich J.E."/>
            <person name="Lopes-Bezerra L.M."/>
            <person name="Vasconcelos A.T."/>
            <person name="Felipe M.S."/>
        </authorList>
    </citation>
    <scope>NUCLEOTIDE SEQUENCE [LARGE SCALE GENOMIC DNA]</scope>
    <source>
        <strain evidence="1 2">1099-18</strain>
    </source>
</reference>
<evidence type="ECO:0000313" key="1">
    <source>
        <dbReference type="EMBL" id="KJR83535.1"/>
    </source>
</evidence>
<dbReference type="InterPro" id="IPR008914">
    <property type="entry name" value="PEBP"/>
</dbReference>
<dbReference type="Gene3D" id="3.90.280.10">
    <property type="entry name" value="PEBP-like"/>
    <property type="match status" value="1"/>
</dbReference>